<evidence type="ECO:0000313" key="4">
    <source>
        <dbReference type="Proteomes" id="UP000075517"/>
    </source>
</evidence>
<comment type="caution">
    <text evidence="3">The sequence shown here is derived from an EMBL/GenBank/DDBJ whole genome shotgun (WGS) entry which is preliminary data.</text>
</comment>
<dbReference type="Pfam" id="PF12323">
    <property type="entry name" value="HTH_OrfB_IS605"/>
    <property type="match status" value="1"/>
</dbReference>
<protein>
    <submittedName>
        <fullName evidence="2">Mobile element protein</fullName>
    </submittedName>
</protein>
<name>A0A150ND20_GEOSE</name>
<dbReference type="InterPro" id="IPR021027">
    <property type="entry name" value="Transposase_put_HTH"/>
</dbReference>
<dbReference type="EMBL" id="LUCS01000030">
    <property type="protein sequence ID" value="KAF6509471.1"/>
    <property type="molecule type" value="Genomic_DNA"/>
</dbReference>
<reference evidence="3 4" key="1">
    <citation type="submission" date="2016-01" db="EMBL/GenBank/DDBJ databases">
        <title>Draft Genome Sequences of Seven Thermophilic Sporeformers Isolated from Foods.</title>
        <authorList>
            <person name="Berendsen E.M."/>
            <person name="Wells-Bennik M.H."/>
            <person name="Krawcyk A.O."/>
            <person name="De Jong A."/>
            <person name="Holsappel S."/>
            <person name="Eijlander R.T."/>
            <person name="Kuipers O.P."/>
        </authorList>
    </citation>
    <scope>NUCLEOTIDE SEQUENCE [LARGE SCALE GENOMIC DNA]</scope>
    <source>
        <strain evidence="3 4">B4114</strain>
    </source>
</reference>
<reference evidence="2 5" key="2">
    <citation type="submission" date="2016-03" db="EMBL/GenBank/DDBJ databases">
        <title>Spore heat resistance.</title>
        <authorList>
            <person name="Boekhorst J."/>
            <person name="Berendsen E.M."/>
            <person name="Wells-Bennik M.H."/>
            <person name="Kuipers O.P."/>
        </authorList>
    </citation>
    <scope>NUCLEOTIDE SEQUENCE [LARGE SCALE GENOMIC DNA]</scope>
    <source>
        <strain evidence="2 5">GS8</strain>
    </source>
</reference>
<evidence type="ECO:0000313" key="2">
    <source>
        <dbReference type="EMBL" id="KAF6509471.1"/>
    </source>
</evidence>
<gene>
    <name evidence="3" type="ORF">B4114_3053</name>
    <name evidence="2" type="ORF">GS8_3002</name>
</gene>
<sequence>MIRSIKVRLEPNNKQKTALFGSAGVARWAYNWALEQQEANYKKGGTFIKDGELRKRLTALKQNDPNYQWLYQYSNNITKQAIKDACEAYKKFFKGQARKPRFKSKKRSKPSFYHDTAKIKFRDTHVYLEKVGWVRLSE</sequence>
<dbReference type="AlphaFoldDB" id="A0A150ND20"/>
<organism evidence="3 4">
    <name type="scientific">Geobacillus stearothermophilus</name>
    <name type="common">Bacillus stearothermophilus</name>
    <dbReference type="NCBI Taxonomy" id="1422"/>
    <lineage>
        <taxon>Bacteria</taxon>
        <taxon>Bacillati</taxon>
        <taxon>Bacillota</taxon>
        <taxon>Bacilli</taxon>
        <taxon>Bacillales</taxon>
        <taxon>Anoxybacillaceae</taxon>
        <taxon>Geobacillus</taxon>
    </lineage>
</organism>
<keyword evidence="5" id="KW-1185">Reference proteome</keyword>
<dbReference type="EMBL" id="LQYY01000038">
    <property type="protein sequence ID" value="KYD34593.1"/>
    <property type="molecule type" value="Genomic_DNA"/>
</dbReference>
<evidence type="ECO:0000259" key="1">
    <source>
        <dbReference type="Pfam" id="PF12323"/>
    </source>
</evidence>
<dbReference type="PATRIC" id="fig|1422.17.peg.2510"/>
<accession>A0A150ND20</accession>
<proteinExistence type="predicted"/>
<dbReference type="Proteomes" id="UP000773850">
    <property type="component" value="Unassembled WGS sequence"/>
</dbReference>
<dbReference type="Proteomes" id="UP000075517">
    <property type="component" value="Unassembled WGS sequence"/>
</dbReference>
<evidence type="ECO:0000313" key="5">
    <source>
        <dbReference type="Proteomes" id="UP000773850"/>
    </source>
</evidence>
<evidence type="ECO:0000313" key="3">
    <source>
        <dbReference type="EMBL" id="KYD34593.1"/>
    </source>
</evidence>
<feature type="domain" description="Transposase putative helix-turn-helix" evidence="1">
    <location>
        <begin position="1"/>
        <end position="45"/>
    </location>
</feature>